<reference evidence="1 2" key="1">
    <citation type="journal article" date="2014" name="Nat. Genet.">
        <title>Genome sequence of the hot pepper provides insights into the evolution of pungency in Capsicum species.</title>
        <authorList>
            <person name="Kim S."/>
            <person name="Park M."/>
            <person name="Yeom S.I."/>
            <person name="Kim Y.M."/>
            <person name="Lee J.M."/>
            <person name="Lee H.A."/>
            <person name="Seo E."/>
            <person name="Choi J."/>
            <person name="Cheong K."/>
            <person name="Kim K.T."/>
            <person name="Jung K."/>
            <person name="Lee G.W."/>
            <person name="Oh S.K."/>
            <person name="Bae C."/>
            <person name="Kim S.B."/>
            <person name="Lee H.Y."/>
            <person name="Kim S.Y."/>
            <person name="Kim M.S."/>
            <person name="Kang B.C."/>
            <person name="Jo Y.D."/>
            <person name="Yang H.B."/>
            <person name="Jeong H.J."/>
            <person name="Kang W.H."/>
            <person name="Kwon J.K."/>
            <person name="Shin C."/>
            <person name="Lim J.Y."/>
            <person name="Park J.H."/>
            <person name="Huh J.H."/>
            <person name="Kim J.S."/>
            <person name="Kim B.D."/>
            <person name="Cohen O."/>
            <person name="Paran I."/>
            <person name="Suh M.C."/>
            <person name="Lee S.B."/>
            <person name="Kim Y.K."/>
            <person name="Shin Y."/>
            <person name="Noh S.J."/>
            <person name="Park J."/>
            <person name="Seo Y.S."/>
            <person name="Kwon S.Y."/>
            <person name="Kim H.A."/>
            <person name="Park J.M."/>
            <person name="Kim H.J."/>
            <person name="Choi S.B."/>
            <person name="Bosland P.W."/>
            <person name="Reeves G."/>
            <person name="Jo S.H."/>
            <person name="Lee B.W."/>
            <person name="Cho H.T."/>
            <person name="Choi H.S."/>
            <person name="Lee M.S."/>
            <person name="Yu Y."/>
            <person name="Do Choi Y."/>
            <person name="Park B.S."/>
            <person name="van Deynze A."/>
            <person name="Ashrafi H."/>
            <person name="Hill T."/>
            <person name="Kim W.T."/>
            <person name="Pai H.S."/>
            <person name="Ahn H.K."/>
            <person name="Yeam I."/>
            <person name="Giovannoni J.J."/>
            <person name="Rose J.K."/>
            <person name="Sorensen I."/>
            <person name="Lee S.J."/>
            <person name="Kim R.W."/>
            <person name="Choi I.Y."/>
            <person name="Choi B.S."/>
            <person name="Lim J.S."/>
            <person name="Lee Y.H."/>
            <person name="Choi D."/>
        </authorList>
    </citation>
    <scope>NUCLEOTIDE SEQUENCE [LARGE SCALE GENOMIC DNA]</scope>
    <source>
        <strain evidence="2">cv. CM334</strain>
    </source>
</reference>
<dbReference type="PANTHER" id="PTHR31960">
    <property type="entry name" value="F-BOX PROTEIN PP2-A15"/>
    <property type="match status" value="1"/>
</dbReference>
<protein>
    <submittedName>
        <fullName evidence="1">Uncharacterized protein</fullName>
    </submittedName>
</protein>
<dbReference type="Gramene" id="PHT86281">
    <property type="protein sequence ID" value="PHT86281"/>
    <property type="gene ID" value="T459_08387"/>
</dbReference>
<reference evidence="1 2" key="2">
    <citation type="journal article" date="2017" name="Genome Biol.">
        <title>New reference genome sequences of hot pepper reveal the massive evolution of plant disease-resistance genes by retroduplication.</title>
        <authorList>
            <person name="Kim S."/>
            <person name="Park J."/>
            <person name="Yeom S.I."/>
            <person name="Kim Y.M."/>
            <person name="Seo E."/>
            <person name="Kim K.T."/>
            <person name="Kim M.S."/>
            <person name="Lee J.M."/>
            <person name="Cheong K."/>
            <person name="Shin H.S."/>
            <person name="Kim S.B."/>
            <person name="Han K."/>
            <person name="Lee J."/>
            <person name="Park M."/>
            <person name="Lee H.A."/>
            <person name="Lee H.Y."/>
            <person name="Lee Y."/>
            <person name="Oh S."/>
            <person name="Lee J.H."/>
            <person name="Choi E."/>
            <person name="Choi E."/>
            <person name="Lee S.E."/>
            <person name="Jeon J."/>
            <person name="Kim H."/>
            <person name="Choi G."/>
            <person name="Song H."/>
            <person name="Lee J."/>
            <person name="Lee S.C."/>
            <person name="Kwon J.K."/>
            <person name="Lee H.Y."/>
            <person name="Koo N."/>
            <person name="Hong Y."/>
            <person name="Kim R.W."/>
            <person name="Kang W.H."/>
            <person name="Huh J.H."/>
            <person name="Kang B.C."/>
            <person name="Yang T.J."/>
            <person name="Lee Y.H."/>
            <person name="Bennetzen J.L."/>
            <person name="Choi D."/>
        </authorList>
    </citation>
    <scope>NUCLEOTIDE SEQUENCE [LARGE SCALE GENOMIC DNA]</scope>
    <source>
        <strain evidence="2">cv. CM334</strain>
    </source>
</reference>
<dbReference type="InterPro" id="IPR025886">
    <property type="entry name" value="PP2-like"/>
</dbReference>
<dbReference type="Proteomes" id="UP000222542">
    <property type="component" value="Unassembled WGS sequence"/>
</dbReference>
<name>A0A2G2ZWF4_CAPAN</name>
<gene>
    <name evidence="1" type="ORF">T459_08387</name>
</gene>
<evidence type="ECO:0000313" key="1">
    <source>
        <dbReference type="EMBL" id="PHT86281.1"/>
    </source>
</evidence>
<proteinExistence type="predicted"/>
<dbReference type="AlphaFoldDB" id="A0A2G2ZWF4"/>
<dbReference type="EMBL" id="AYRZ02000003">
    <property type="protein sequence ID" value="PHT86281.1"/>
    <property type="molecule type" value="Genomic_DNA"/>
</dbReference>
<dbReference type="PANTHER" id="PTHR31960:SF35">
    <property type="entry name" value="F-BOX PROTEIN PP2-A13-LIKE"/>
    <property type="match status" value="1"/>
</dbReference>
<comment type="caution">
    <text evidence="1">The sequence shown here is derived from an EMBL/GenBank/DDBJ whole genome shotgun (WGS) entry which is preliminary data.</text>
</comment>
<accession>A0A2G2ZWF4</accession>
<sequence length="70" mass="7907">MLLGHVGTWVHHYVGDFVVEDSTVMTRIRFPMTQIDCTHIKGGLRVDFVLICPVSLAKVWRPSDSPIVTK</sequence>
<organism evidence="1 2">
    <name type="scientific">Capsicum annuum</name>
    <name type="common">Capsicum pepper</name>
    <dbReference type="NCBI Taxonomy" id="4072"/>
    <lineage>
        <taxon>Eukaryota</taxon>
        <taxon>Viridiplantae</taxon>
        <taxon>Streptophyta</taxon>
        <taxon>Embryophyta</taxon>
        <taxon>Tracheophyta</taxon>
        <taxon>Spermatophyta</taxon>
        <taxon>Magnoliopsida</taxon>
        <taxon>eudicotyledons</taxon>
        <taxon>Gunneridae</taxon>
        <taxon>Pentapetalae</taxon>
        <taxon>asterids</taxon>
        <taxon>lamiids</taxon>
        <taxon>Solanales</taxon>
        <taxon>Solanaceae</taxon>
        <taxon>Solanoideae</taxon>
        <taxon>Capsiceae</taxon>
        <taxon>Capsicum</taxon>
    </lineage>
</organism>
<dbReference type="Pfam" id="PF14299">
    <property type="entry name" value="PP2"/>
    <property type="match status" value="1"/>
</dbReference>
<keyword evidence="2" id="KW-1185">Reference proteome</keyword>
<dbReference type="STRING" id="4072.A0A2G2ZWF4"/>
<evidence type="ECO:0000313" key="2">
    <source>
        <dbReference type="Proteomes" id="UP000222542"/>
    </source>
</evidence>